<organism evidence="1 2">
    <name type="scientific">Araneus ventricosus</name>
    <name type="common">Orbweaver spider</name>
    <name type="synonym">Epeira ventricosa</name>
    <dbReference type="NCBI Taxonomy" id="182803"/>
    <lineage>
        <taxon>Eukaryota</taxon>
        <taxon>Metazoa</taxon>
        <taxon>Ecdysozoa</taxon>
        <taxon>Arthropoda</taxon>
        <taxon>Chelicerata</taxon>
        <taxon>Arachnida</taxon>
        <taxon>Araneae</taxon>
        <taxon>Araneomorphae</taxon>
        <taxon>Entelegynae</taxon>
        <taxon>Araneoidea</taxon>
        <taxon>Araneidae</taxon>
        <taxon>Araneus</taxon>
    </lineage>
</organism>
<keyword evidence="2" id="KW-1185">Reference proteome</keyword>
<evidence type="ECO:0000313" key="1">
    <source>
        <dbReference type="EMBL" id="GBM72063.1"/>
    </source>
</evidence>
<evidence type="ECO:0008006" key="3">
    <source>
        <dbReference type="Google" id="ProtNLM"/>
    </source>
</evidence>
<reference evidence="1 2" key="1">
    <citation type="journal article" date="2019" name="Sci. Rep.">
        <title>Orb-weaving spider Araneus ventricosus genome elucidates the spidroin gene catalogue.</title>
        <authorList>
            <person name="Kono N."/>
            <person name="Nakamura H."/>
            <person name="Ohtoshi R."/>
            <person name="Moran D.A.P."/>
            <person name="Shinohara A."/>
            <person name="Yoshida Y."/>
            <person name="Fujiwara M."/>
            <person name="Mori M."/>
            <person name="Tomita M."/>
            <person name="Arakawa K."/>
        </authorList>
    </citation>
    <scope>NUCLEOTIDE SEQUENCE [LARGE SCALE GENOMIC DNA]</scope>
</reference>
<name>A0A4Y2I2X3_ARAVE</name>
<gene>
    <name evidence="1" type="ORF">AVEN_108214_1</name>
</gene>
<dbReference type="EMBL" id="BGPR01002353">
    <property type="protein sequence ID" value="GBM72063.1"/>
    <property type="molecule type" value="Genomic_DNA"/>
</dbReference>
<comment type="caution">
    <text evidence="1">The sequence shown here is derived from an EMBL/GenBank/DDBJ whole genome shotgun (WGS) entry which is preliminary data.</text>
</comment>
<dbReference type="AlphaFoldDB" id="A0A4Y2I2X3"/>
<dbReference type="OrthoDB" id="6433969at2759"/>
<proteinExistence type="predicted"/>
<accession>A0A4Y2I2X3</accession>
<dbReference type="Proteomes" id="UP000499080">
    <property type="component" value="Unassembled WGS sequence"/>
</dbReference>
<evidence type="ECO:0000313" key="2">
    <source>
        <dbReference type="Proteomes" id="UP000499080"/>
    </source>
</evidence>
<sequence length="154" mass="17703">MFRKGRPNHNPVNLELFDEPIEWVTEVKYLGLIIDNKITFRHHISYLKEKFWAKIYLCFPLIGRRSGLSLESKLILFKQVLRPILTYAAPVWGLAAPSNREKFKSFKTSFSELLLTLHGSYGTLSSTLISKLNQLMTTFKNFQGSSSLGSLTFK</sequence>
<protein>
    <recommendedName>
        <fullName evidence="3">RNA-directed DNA polymerase from mobile element jockey</fullName>
    </recommendedName>
</protein>